<feature type="transmembrane region" description="Helical" evidence="1">
    <location>
        <begin position="148"/>
        <end position="171"/>
    </location>
</feature>
<feature type="transmembrane region" description="Helical" evidence="1">
    <location>
        <begin position="64"/>
        <end position="83"/>
    </location>
</feature>
<dbReference type="OrthoDB" id="1445212at2"/>
<dbReference type="EMBL" id="PISP01000001">
    <property type="protein sequence ID" value="PKD44651.1"/>
    <property type="molecule type" value="Genomic_DNA"/>
</dbReference>
<evidence type="ECO:0000313" key="2">
    <source>
        <dbReference type="EMBL" id="PKD44651.1"/>
    </source>
</evidence>
<keyword evidence="1" id="KW-0472">Membrane</keyword>
<evidence type="ECO:0000313" key="3">
    <source>
        <dbReference type="Proteomes" id="UP000233398"/>
    </source>
</evidence>
<comment type="caution">
    <text evidence="2">The sequence shown here is derived from an EMBL/GenBank/DDBJ whole genome shotgun (WGS) entry which is preliminary data.</text>
</comment>
<sequence>MVTSEIWYWYRLIPIIFFFFPFYKSIKSGNKIALVICGLYFFSSVGALFIMPEHLPWHNFETDSIFVFLFYSIVITPFLYFSLQIKPLKYATGIKLDKVLLFVVIVLCIGAIYSFFYQIPYAIRSLTFGAAATRHLLGLGNEILPESIFTTVAVGFPMFFYVYIILFYLSLTNKWNKIIQISLFLGIIAFIVNVLTVAGRDGIVLSFIGLVIGYFYFENVLTKKTKKRLRIVLFSLIVSGVSMLGYISFDRFGDRTENVFISTMQYGVLNYYSMQPFTLNSTVKIHNEFDLGRSNFPLVYSIKGESVNSSKRDLSHPYTWNFGSFVKSLYQSGGYFYTIIISAIFYFIFYQYKRTNDKNIIRTSFIISFYMMFMTSGLFYFRLGNNSGNMFMLLSFIAIILFKFKYKV</sequence>
<protein>
    <recommendedName>
        <fullName evidence="4">Oligosaccharide repeat unit polymerase</fullName>
    </recommendedName>
</protein>
<feature type="transmembrane region" description="Helical" evidence="1">
    <location>
        <begin position="229"/>
        <end position="249"/>
    </location>
</feature>
<reference evidence="2 3" key="1">
    <citation type="submission" date="2017-11" db="EMBL/GenBank/DDBJ databases">
        <title>Rhodohalobacter 15182 sp. nov., isolated from a salt lake.</title>
        <authorList>
            <person name="Han S."/>
        </authorList>
    </citation>
    <scope>NUCLEOTIDE SEQUENCE [LARGE SCALE GENOMIC DNA]</scope>
    <source>
        <strain evidence="2 3">15182</strain>
    </source>
</reference>
<feature type="transmembrane region" description="Helical" evidence="1">
    <location>
        <begin position="334"/>
        <end position="352"/>
    </location>
</feature>
<feature type="transmembrane region" description="Helical" evidence="1">
    <location>
        <begin position="364"/>
        <end position="381"/>
    </location>
</feature>
<evidence type="ECO:0008006" key="4">
    <source>
        <dbReference type="Google" id="ProtNLM"/>
    </source>
</evidence>
<dbReference type="NCBIfam" id="TIGR04370">
    <property type="entry name" value="glyco_rpt_poly"/>
    <property type="match status" value="1"/>
</dbReference>
<dbReference type="RefSeq" id="WP_101071942.1">
    <property type="nucleotide sequence ID" value="NZ_PISP01000001.1"/>
</dbReference>
<feature type="transmembrane region" description="Helical" evidence="1">
    <location>
        <begin position="32"/>
        <end position="52"/>
    </location>
</feature>
<evidence type="ECO:0000256" key="1">
    <source>
        <dbReference type="SAM" id="Phobius"/>
    </source>
</evidence>
<dbReference type="Proteomes" id="UP000233398">
    <property type="component" value="Unassembled WGS sequence"/>
</dbReference>
<organism evidence="2 3">
    <name type="scientific">Rhodohalobacter barkolensis</name>
    <dbReference type="NCBI Taxonomy" id="2053187"/>
    <lineage>
        <taxon>Bacteria</taxon>
        <taxon>Pseudomonadati</taxon>
        <taxon>Balneolota</taxon>
        <taxon>Balneolia</taxon>
        <taxon>Balneolales</taxon>
        <taxon>Balneolaceae</taxon>
        <taxon>Rhodohalobacter</taxon>
    </lineage>
</organism>
<dbReference type="AlphaFoldDB" id="A0A2N0VKG3"/>
<name>A0A2N0VKG3_9BACT</name>
<keyword evidence="1" id="KW-0812">Transmembrane</keyword>
<proteinExistence type="predicted"/>
<feature type="transmembrane region" description="Helical" evidence="1">
    <location>
        <begin position="387"/>
        <end position="404"/>
    </location>
</feature>
<feature type="transmembrane region" description="Helical" evidence="1">
    <location>
        <begin position="178"/>
        <end position="196"/>
    </location>
</feature>
<feature type="transmembrane region" description="Helical" evidence="1">
    <location>
        <begin position="202"/>
        <end position="217"/>
    </location>
</feature>
<feature type="transmembrane region" description="Helical" evidence="1">
    <location>
        <begin position="6"/>
        <end position="23"/>
    </location>
</feature>
<feature type="transmembrane region" description="Helical" evidence="1">
    <location>
        <begin position="99"/>
        <end position="119"/>
    </location>
</feature>
<gene>
    <name evidence="2" type="ORF">CWD77_04090</name>
</gene>
<keyword evidence="3" id="KW-1185">Reference proteome</keyword>
<accession>A0A2N0VKG3</accession>
<keyword evidence="1" id="KW-1133">Transmembrane helix</keyword>